<dbReference type="Proteomes" id="UP000789702">
    <property type="component" value="Unassembled WGS sequence"/>
</dbReference>
<evidence type="ECO:0000313" key="1">
    <source>
        <dbReference type="EMBL" id="CAG8478052.1"/>
    </source>
</evidence>
<gene>
    <name evidence="1" type="ORF">DHETER_LOCUS2011</name>
</gene>
<feature type="non-terminal residue" evidence="1">
    <location>
        <position position="1"/>
    </location>
</feature>
<keyword evidence="2" id="KW-1185">Reference proteome</keyword>
<comment type="caution">
    <text evidence="1">The sequence shown here is derived from an EMBL/GenBank/DDBJ whole genome shotgun (WGS) entry which is preliminary data.</text>
</comment>
<name>A0ACA9KKI3_9GLOM</name>
<protein>
    <submittedName>
        <fullName evidence="1">16684_t:CDS:1</fullName>
    </submittedName>
</protein>
<sequence>KEFLDMLQQYNIEQYVTIIFPEQESKQSKMFCGSAVKILVSEYVADYYSKNTLATYFTGEAITIAVMNDKFNPRNLW</sequence>
<dbReference type="EMBL" id="CAJVPU010001334">
    <property type="protein sequence ID" value="CAG8478052.1"/>
    <property type="molecule type" value="Genomic_DNA"/>
</dbReference>
<accession>A0ACA9KKI3</accession>
<evidence type="ECO:0000313" key="2">
    <source>
        <dbReference type="Proteomes" id="UP000789702"/>
    </source>
</evidence>
<reference evidence="1" key="1">
    <citation type="submission" date="2021-06" db="EMBL/GenBank/DDBJ databases">
        <authorList>
            <person name="Kallberg Y."/>
            <person name="Tangrot J."/>
            <person name="Rosling A."/>
        </authorList>
    </citation>
    <scope>NUCLEOTIDE SEQUENCE</scope>
    <source>
        <strain evidence="1">IL203A</strain>
    </source>
</reference>
<organism evidence="1 2">
    <name type="scientific">Dentiscutata heterogama</name>
    <dbReference type="NCBI Taxonomy" id="1316150"/>
    <lineage>
        <taxon>Eukaryota</taxon>
        <taxon>Fungi</taxon>
        <taxon>Fungi incertae sedis</taxon>
        <taxon>Mucoromycota</taxon>
        <taxon>Glomeromycotina</taxon>
        <taxon>Glomeromycetes</taxon>
        <taxon>Diversisporales</taxon>
        <taxon>Gigasporaceae</taxon>
        <taxon>Dentiscutata</taxon>
    </lineage>
</organism>
<proteinExistence type="predicted"/>